<sequence length="134" mass="14086">MASAPPPSGEGASQHKQHTVLLSRAREHQLTSKYGAAGGSSGGGTVGAEGSVTITFGLQHTGHTPGSAADMVAMPLHTDIAAEACCWQRAQLPEQQRMLKLYGDTIVSMDATYKTTKWGFPLFLITVVDNHGHG</sequence>
<dbReference type="EMBL" id="CM008972">
    <property type="protein sequence ID" value="PNW76415.1"/>
    <property type="molecule type" value="Genomic_DNA"/>
</dbReference>
<protein>
    <recommendedName>
        <fullName evidence="3">MULE transposase domain-containing protein</fullName>
    </recommendedName>
</protein>
<name>A0A2K3D7A5_CHLRE</name>
<dbReference type="Gramene" id="PNW76415">
    <property type="protein sequence ID" value="PNW76415"/>
    <property type="gene ID" value="CHLRE_11g467570v5"/>
</dbReference>
<dbReference type="AlphaFoldDB" id="A0A2K3D7A5"/>
<evidence type="ECO:0008006" key="3">
    <source>
        <dbReference type="Google" id="ProtNLM"/>
    </source>
</evidence>
<dbReference type="KEGG" id="cre:CHLRE_11g467570v5"/>
<proteinExistence type="predicted"/>
<dbReference type="OrthoDB" id="6142716at2759"/>
<evidence type="ECO:0000313" key="1">
    <source>
        <dbReference type="EMBL" id="PNW76415.1"/>
    </source>
</evidence>
<dbReference type="RefSeq" id="XP_042919318.1">
    <property type="nucleotide sequence ID" value="XM_043067318.1"/>
</dbReference>
<dbReference type="InParanoid" id="A0A2K3D7A5"/>
<organism evidence="1 2">
    <name type="scientific">Chlamydomonas reinhardtii</name>
    <name type="common">Chlamydomonas smithii</name>
    <dbReference type="NCBI Taxonomy" id="3055"/>
    <lineage>
        <taxon>Eukaryota</taxon>
        <taxon>Viridiplantae</taxon>
        <taxon>Chlorophyta</taxon>
        <taxon>core chlorophytes</taxon>
        <taxon>Chlorophyceae</taxon>
        <taxon>CS clade</taxon>
        <taxon>Chlamydomonadales</taxon>
        <taxon>Chlamydomonadaceae</taxon>
        <taxon>Chlamydomonas</taxon>
    </lineage>
</organism>
<dbReference type="Proteomes" id="UP000006906">
    <property type="component" value="Chromosome 11"/>
</dbReference>
<evidence type="ECO:0000313" key="2">
    <source>
        <dbReference type="Proteomes" id="UP000006906"/>
    </source>
</evidence>
<keyword evidence="2" id="KW-1185">Reference proteome</keyword>
<dbReference type="PaxDb" id="3055-EDO97525"/>
<accession>A0A2K3D7A5</accession>
<gene>
    <name evidence="1" type="ORF">CHLRE_11g467570v5</name>
</gene>
<reference evidence="1 2" key="1">
    <citation type="journal article" date="2007" name="Science">
        <title>The Chlamydomonas genome reveals the evolution of key animal and plant functions.</title>
        <authorList>
            <person name="Merchant S.S."/>
            <person name="Prochnik S.E."/>
            <person name="Vallon O."/>
            <person name="Harris E.H."/>
            <person name="Karpowicz S.J."/>
            <person name="Witman G.B."/>
            <person name="Terry A."/>
            <person name="Salamov A."/>
            <person name="Fritz-Laylin L.K."/>
            <person name="Marechal-Drouard L."/>
            <person name="Marshall W.F."/>
            <person name="Qu L.H."/>
            <person name="Nelson D.R."/>
            <person name="Sanderfoot A.A."/>
            <person name="Spalding M.H."/>
            <person name="Kapitonov V.V."/>
            <person name="Ren Q."/>
            <person name="Ferris P."/>
            <person name="Lindquist E."/>
            <person name="Shapiro H."/>
            <person name="Lucas S.M."/>
            <person name="Grimwood J."/>
            <person name="Schmutz J."/>
            <person name="Cardol P."/>
            <person name="Cerutti H."/>
            <person name="Chanfreau G."/>
            <person name="Chen C.L."/>
            <person name="Cognat V."/>
            <person name="Croft M.T."/>
            <person name="Dent R."/>
            <person name="Dutcher S."/>
            <person name="Fernandez E."/>
            <person name="Fukuzawa H."/>
            <person name="Gonzalez-Ballester D."/>
            <person name="Gonzalez-Halphen D."/>
            <person name="Hallmann A."/>
            <person name="Hanikenne M."/>
            <person name="Hippler M."/>
            <person name="Inwood W."/>
            <person name="Jabbari K."/>
            <person name="Kalanon M."/>
            <person name="Kuras R."/>
            <person name="Lefebvre P.A."/>
            <person name="Lemaire S.D."/>
            <person name="Lobanov A.V."/>
            <person name="Lohr M."/>
            <person name="Manuell A."/>
            <person name="Meier I."/>
            <person name="Mets L."/>
            <person name="Mittag M."/>
            <person name="Mittelmeier T."/>
            <person name="Moroney J.V."/>
            <person name="Moseley J."/>
            <person name="Napoli C."/>
            <person name="Nedelcu A.M."/>
            <person name="Niyogi K."/>
            <person name="Novoselov S.V."/>
            <person name="Paulsen I.T."/>
            <person name="Pazour G."/>
            <person name="Purton S."/>
            <person name="Ral J.P."/>
            <person name="Riano-Pachon D.M."/>
            <person name="Riekhof W."/>
            <person name="Rymarquis L."/>
            <person name="Schroda M."/>
            <person name="Stern D."/>
            <person name="Umen J."/>
            <person name="Willows R."/>
            <person name="Wilson N."/>
            <person name="Zimmer S.L."/>
            <person name="Allmer J."/>
            <person name="Balk J."/>
            <person name="Bisova K."/>
            <person name="Chen C.J."/>
            <person name="Elias M."/>
            <person name="Gendler K."/>
            <person name="Hauser C."/>
            <person name="Lamb M.R."/>
            <person name="Ledford H."/>
            <person name="Long J.C."/>
            <person name="Minagawa J."/>
            <person name="Page M.D."/>
            <person name="Pan J."/>
            <person name="Pootakham W."/>
            <person name="Roje S."/>
            <person name="Rose A."/>
            <person name="Stahlberg E."/>
            <person name="Terauchi A.M."/>
            <person name="Yang P."/>
            <person name="Ball S."/>
            <person name="Bowler C."/>
            <person name="Dieckmann C.L."/>
            <person name="Gladyshev V.N."/>
            <person name="Green P."/>
            <person name="Jorgensen R."/>
            <person name="Mayfield S."/>
            <person name="Mueller-Roeber B."/>
            <person name="Rajamani S."/>
            <person name="Sayre R.T."/>
            <person name="Brokstein P."/>
            <person name="Dubchak I."/>
            <person name="Goodstein D."/>
            <person name="Hornick L."/>
            <person name="Huang Y.W."/>
            <person name="Jhaveri J."/>
            <person name="Luo Y."/>
            <person name="Martinez D."/>
            <person name="Ngau W.C."/>
            <person name="Otillar B."/>
            <person name="Poliakov A."/>
            <person name="Porter A."/>
            <person name="Szajkowski L."/>
            <person name="Werner G."/>
            <person name="Zhou K."/>
            <person name="Grigoriev I.V."/>
            <person name="Rokhsar D.S."/>
            <person name="Grossman A.R."/>
        </authorList>
    </citation>
    <scope>NUCLEOTIDE SEQUENCE [LARGE SCALE GENOMIC DNA]</scope>
    <source>
        <strain evidence="2">CC-503</strain>
    </source>
</reference>
<dbReference type="GeneID" id="5726952"/>